<evidence type="ECO:0000256" key="3">
    <source>
        <dbReference type="ARBA" id="ARBA00022737"/>
    </source>
</evidence>
<reference evidence="10 11" key="1">
    <citation type="journal article" date="2019" name="Front. Genet.">
        <title>Whole-Genome Sequencing of the Opportunistic Yeast Pathogen Candida inconspicua Uncovers Its Hybrid Origin.</title>
        <authorList>
            <person name="Mixao V."/>
            <person name="Hansen A.P."/>
            <person name="Saus E."/>
            <person name="Boekhout T."/>
            <person name="Lass-Florl C."/>
            <person name="Gabaldon T."/>
        </authorList>
    </citation>
    <scope>NUCLEOTIDE SEQUENCE [LARGE SCALE GENOMIC DNA]</scope>
    <source>
        <strain evidence="10 11">CBS 180</strain>
    </source>
</reference>
<evidence type="ECO:0000256" key="6">
    <source>
        <dbReference type="ARBA" id="ARBA00023242"/>
    </source>
</evidence>
<evidence type="ECO:0000256" key="1">
    <source>
        <dbReference type="ARBA" id="ARBA00004123"/>
    </source>
</evidence>
<dbReference type="GO" id="GO:0003714">
    <property type="term" value="F:transcription corepressor activity"/>
    <property type="evidence" value="ECO:0007669"/>
    <property type="project" value="InterPro"/>
</dbReference>
<dbReference type="InterPro" id="IPR036600">
    <property type="entry name" value="PAH_sf"/>
</dbReference>
<accession>A0A4T0WUV5</accession>
<feature type="compositionally biased region" description="Basic and acidic residues" evidence="8">
    <location>
        <begin position="1416"/>
        <end position="1451"/>
    </location>
</feature>
<evidence type="ECO:0000256" key="7">
    <source>
        <dbReference type="PROSITE-ProRule" id="PRU00810"/>
    </source>
</evidence>
<keyword evidence="5" id="KW-0804">Transcription</keyword>
<feature type="compositionally biased region" description="Basic and acidic residues" evidence="8">
    <location>
        <begin position="1463"/>
        <end position="1485"/>
    </location>
</feature>
<keyword evidence="6 7" id="KW-0539">Nucleus</keyword>
<dbReference type="InterPro" id="IPR039774">
    <property type="entry name" value="Sin3-like"/>
</dbReference>
<feature type="region of interest" description="Disordered" evidence="8">
    <location>
        <begin position="1"/>
        <end position="39"/>
    </location>
</feature>
<feature type="compositionally biased region" description="Polar residues" evidence="8">
    <location>
        <begin position="17"/>
        <end position="39"/>
    </location>
</feature>
<feature type="region of interest" description="Disordered" evidence="8">
    <location>
        <begin position="333"/>
        <end position="392"/>
    </location>
</feature>
<keyword evidence="11" id="KW-1185">Reference proteome</keyword>
<dbReference type="Pfam" id="PF02671">
    <property type="entry name" value="PAH"/>
    <property type="match status" value="3"/>
</dbReference>
<dbReference type="FunFam" id="1.20.1160.11:FF:000001">
    <property type="entry name" value="Paired amphipathic helix protein Sin3"/>
    <property type="match status" value="1"/>
</dbReference>
<dbReference type="Proteomes" id="UP000307173">
    <property type="component" value="Unassembled WGS sequence"/>
</dbReference>
<feature type="region of interest" description="Disordered" evidence="8">
    <location>
        <begin position="216"/>
        <end position="235"/>
    </location>
</feature>
<feature type="region of interest" description="Disordered" evidence="8">
    <location>
        <begin position="1416"/>
        <end position="1513"/>
    </location>
</feature>
<keyword evidence="2" id="KW-0678">Repressor</keyword>
<gene>
    <name evidence="10" type="ORF">CANINC_004925</name>
</gene>
<dbReference type="FunFam" id="1.20.1160.11:FF:000002">
    <property type="entry name" value="Paired amphipathic helix protein SIN3"/>
    <property type="match status" value="1"/>
</dbReference>
<feature type="region of interest" description="Disordered" evidence="8">
    <location>
        <begin position="1032"/>
        <end position="1055"/>
    </location>
</feature>
<evidence type="ECO:0000313" key="11">
    <source>
        <dbReference type="Proteomes" id="UP000307173"/>
    </source>
</evidence>
<feature type="compositionally biased region" description="Polar residues" evidence="8">
    <location>
        <begin position="354"/>
        <end position="379"/>
    </location>
</feature>
<dbReference type="EMBL" id="SELW01000677">
    <property type="protein sequence ID" value="TID13567.1"/>
    <property type="molecule type" value="Genomic_DNA"/>
</dbReference>
<organism evidence="10 11">
    <name type="scientific">Pichia inconspicua</name>
    <dbReference type="NCBI Taxonomy" id="52247"/>
    <lineage>
        <taxon>Eukaryota</taxon>
        <taxon>Fungi</taxon>
        <taxon>Dikarya</taxon>
        <taxon>Ascomycota</taxon>
        <taxon>Saccharomycotina</taxon>
        <taxon>Pichiomycetes</taxon>
        <taxon>Pichiales</taxon>
        <taxon>Pichiaceae</taxon>
        <taxon>Pichia</taxon>
    </lineage>
</organism>
<dbReference type="PROSITE" id="PS51477">
    <property type="entry name" value="PAH"/>
    <property type="match status" value="3"/>
</dbReference>
<dbReference type="SMART" id="SM00761">
    <property type="entry name" value="HDAC_interact"/>
    <property type="match status" value="1"/>
</dbReference>
<keyword evidence="3" id="KW-0677">Repeat</keyword>
<dbReference type="SUPFAM" id="SSF47762">
    <property type="entry name" value="PAH2 domain"/>
    <property type="match status" value="3"/>
</dbReference>
<dbReference type="GO" id="GO:0000122">
    <property type="term" value="P:negative regulation of transcription by RNA polymerase II"/>
    <property type="evidence" value="ECO:0007669"/>
    <property type="project" value="TreeGrafter"/>
</dbReference>
<feature type="compositionally biased region" description="Acidic residues" evidence="8">
    <location>
        <begin position="1044"/>
        <end position="1055"/>
    </location>
</feature>
<dbReference type="STRING" id="52247.A0A4T0WUV5"/>
<dbReference type="GO" id="GO:0033698">
    <property type="term" value="C:Rpd3L complex"/>
    <property type="evidence" value="ECO:0007669"/>
    <property type="project" value="UniProtKB-ARBA"/>
</dbReference>
<comment type="caution">
    <text evidence="10">The sequence shown here is derived from an EMBL/GenBank/DDBJ whole genome shotgun (WGS) entry which is preliminary data.</text>
</comment>
<keyword evidence="4" id="KW-0805">Transcription regulation</keyword>
<name>A0A4T0WUV5_9ASCO</name>
<feature type="compositionally biased region" description="Polar residues" evidence="8">
    <location>
        <begin position="336"/>
        <end position="345"/>
    </location>
</feature>
<evidence type="ECO:0000256" key="5">
    <source>
        <dbReference type="ARBA" id="ARBA00023163"/>
    </source>
</evidence>
<feature type="domain" description="Histone deacetylase interacting" evidence="9">
    <location>
        <begin position="693"/>
        <end position="794"/>
    </location>
</feature>
<proteinExistence type="predicted"/>
<dbReference type="OrthoDB" id="10265969at2759"/>
<dbReference type="InterPro" id="IPR031693">
    <property type="entry name" value="Sin3_C"/>
</dbReference>
<dbReference type="InterPro" id="IPR013194">
    <property type="entry name" value="HDAC_interact_dom"/>
</dbReference>
<dbReference type="GO" id="GO:0010628">
    <property type="term" value="P:positive regulation of gene expression"/>
    <property type="evidence" value="ECO:0007669"/>
    <property type="project" value="UniProtKB-ARBA"/>
</dbReference>
<dbReference type="PANTHER" id="PTHR12346">
    <property type="entry name" value="SIN3B-RELATED"/>
    <property type="match status" value="1"/>
</dbReference>
<evidence type="ECO:0000256" key="2">
    <source>
        <dbReference type="ARBA" id="ARBA00022491"/>
    </source>
</evidence>
<dbReference type="Pfam" id="PF08295">
    <property type="entry name" value="Sin3_corepress"/>
    <property type="match status" value="1"/>
</dbReference>
<sequence length="1513" mass="172574">MDSMNSNFPPPPSVSSTITETQSEIKENTGSSGLANSNVDVKSTVSEDTSVSHINSSNIPATTAATSAAFINVATAAPSPPISINYPPGIQNGIGGSNAISNTEPNVSISHKHVLPPPSASAISNAGKSVYQLPSISNLNNLSNYNFGVSSSPGQTQLPSFNVISQNLNEQQAPSTENIKLPSATQLLNQTAINNVSQSPDKQNVSGSILGSTKQINEESATIDDTTQNEQSGNLNYKPLNVKDALYYLDQVKLQFREQTDVYNNFLDIMKDFKSQNIDTPGVIERVSSLFKGHPKLIDGFNTFLPQGFSIQCSTSDPYAIVVTTPVGTTIRRDSQGSQKLSATVTPVKDTEQNPEQSNQPVQSLPSQNTQSVQHTHGYTLQEEESKQSSPAEFDQAINYVNKIKQRYSSQPDIYKLFLENLQMYQKGLKPIHEVYREISVLFRDAPDLLEDFKLFMPDNTSIKDVQQDYNNYPQYYQQSVQLPPVGNFQSGAYPNGQTAHNNVLINQQYQTHSADQEVVLDPYQYQQQQMYQQLYQQNDSGVAKSRKQSISGVSQLQTMNNKGSIQPRDEFPVSNLRGSVYEQPIEKPALISGVLEPVYPKTLETDLSNEINFFDKVKKSIGNKQTYNEFLKLLKLYSSDVIDKGTLQEKVRTLIGGFPELFQWFKNFIGWEETPLRIEDIAIKKQQIDLVMCKAAGPSYRQLPKSQTKMPCSGRDDLCWSIFNDQWVGHPVWASEESGFIAHRKNQYEEMLFRIEDERHEYDYFMEANLRTIQTLETIANRMANMTPEEKAKFKLPVGLGHTSSTIYVKVIRKVYDKDRGWEVIDALHEHPAITVPIVLKRLKQKDEEWKRAHREWNKVWREAEQKLLIKSLDHLGLSFKNIDKKLLTNKQLVSEIATVKTEQANKKLHPLMTKAKDELVTQYEDFSIFMDVLKLVNANLKQNQTYSQNDKERMESFLRSFMIKFFFMSPVYIDEQLQKRSIIHNNKEISDDQSFISKKDHEVKIPTPTLSQTKKRPRDYDLLKDVLRKNKKKKSEQQQVEEKEDDALDEDISSEEMQKAQESWISSELIDANESFQRTEYNMFANTQIYVFYRHLDTLYKRLLEIKKMAPEVNKEIKSRVATPFAVDLGLIDNHLEELGVAIKGDDSYSEALDLCSKFIENKVEQNVFEDALRNGFRNRAFKLFTIDRVIQSFMKHCHTLVSDTKCSEILLLMENDRNHARTSTRDQILYRVQVRGFMNMEENMFKIVFDKATKTTTITFLAQEDLTIKSAASSKEDAWKYYLTSFSMSNPTEGIDTSKVNMPFLKAQIDAEEENESTLDGVVDSRLSIQIDPNTYRMKFEPNSYDLFIRKSLYEKPESEKVTRSTNSRLSKFKRIIDGEHGVASDLKGETLEMANEKLKLLKEKGPEEYLKFKAEKEAEETRAKSEKENREKTATEQQKNNEVKRSENNVATSAGYAEDMEKKPETEINELKKDSNEEQQKADQNNAETTVVEGDSTIQQDETIEKVDV</sequence>
<evidence type="ECO:0000259" key="9">
    <source>
        <dbReference type="SMART" id="SM00761"/>
    </source>
</evidence>
<evidence type="ECO:0000256" key="8">
    <source>
        <dbReference type="SAM" id="MobiDB-lite"/>
    </source>
</evidence>
<dbReference type="Gene3D" id="1.20.1160.11">
    <property type="entry name" value="Paired amphipathic helix"/>
    <property type="match status" value="3"/>
</dbReference>
<dbReference type="FunFam" id="1.20.1160.11:FF:000003">
    <property type="entry name" value="Paired amphipathic helix SIN3-like protein"/>
    <property type="match status" value="1"/>
</dbReference>
<dbReference type="PANTHER" id="PTHR12346:SF0">
    <property type="entry name" value="SIN3A, ISOFORM G"/>
    <property type="match status" value="1"/>
</dbReference>
<dbReference type="Pfam" id="PF16879">
    <property type="entry name" value="Sin3a_C"/>
    <property type="match status" value="1"/>
</dbReference>
<evidence type="ECO:0000256" key="4">
    <source>
        <dbReference type="ARBA" id="ARBA00023015"/>
    </source>
</evidence>
<comment type="subcellular location">
    <subcellularLocation>
        <location evidence="1 7">Nucleus</location>
    </subcellularLocation>
</comment>
<evidence type="ECO:0000313" key="10">
    <source>
        <dbReference type="EMBL" id="TID13567.1"/>
    </source>
</evidence>
<protein>
    <recommendedName>
        <fullName evidence="9">Histone deacetylase interacting domain-containing protein</fullName>
    </recommendedName>
</protein>
<dbReference type="InterPro" id="IPR003822">
    <property type="entry name" value="PAH"/>
</dbReference>